<name>A0A8W8KQ42_MAGGI</name>
<feature type="compositionally biased region" description="Low complexity" evidence="1">
    <location>
        <begin position="256"/>
        <end position="266"/>
    </location>
</feature>
<feature type="region of interest" description="Disordered" evidence="1">
    <location>
        <begin position="1"/>
        <end position="45"/>
    </location>
</feature>
<feature type="compositionally biased region" description="Polar residues" evidence="1">
    <location>
        <begin position="267"/>
        <end position="289"/>
    </location>
</feature>
<sequence>MSRPNSNRYSMAISGSRPKTDQPSVTPRDVTDFRDQDSLVSTERSKLLQRPLTARPVTRRSRTFVKDENGQNALVYHGNMLGTDIKNSQDPKQVPSVINGYYGYCPGYNIQEFKGIIRDDEDYYLDKDPIEYFYSPVFDLYPCGYLLANNSKLAKDGSDFSYTHTSKGGFKTKELFEERMSKDTINTDSSEQSTNKSVSDFTLRANPYPPKSRLPVPVSNPTFKKSTLKHDNSPILQTIEYRRDLFEPKQKTTPKSSLANNSSSLSHDYQTEQTKAPSERTGTLSNSKISYLGAKRKQNDTLMKSDLPKSKFDVPSRDYNEKKHIVSEGDLHNRPPKDDPSTRMKSREKCLNNRLAEYSQYSSNHIVSKKPSELNIVKTQMNGKQSVKYPGNREKSHKFNEKWTATGRVLDNRSLLTKQKLASISNQQTMFKPKPPGIPNQNKSRDQFAGRRPLSEDISNIMKDNSLAEDKEETSSGLVKGRHPYLRTGKVTLPKIRPQTERPVLVEQKPVKSPPRKLKPVLVKFDNMHF</sequence>
<organism evidence="2 3">
    <name type="scientific">Magallana gigas</name>
    <name type="common">Pacific oyster</name>
    <name type="synonym">Crassostrea gigas</name>
    <dbReference type="NCBI Taxonomy" id="29159"/>
    <lineage>
        <taxon>Eukaryota</taxon>
        <taxon>Metazoa</taxon>
        <taxon>Spiralia</taxon>
        <taxon>Lophotrochozoa</taxon>
        <taxon>Mollusca</taxon>
        <taxon>Bivalvia</taxon>
        <taxon>Autobranchia</taxon>
        <taxon>Pteriomorphia</taxon>
        <taxon>Ostreida</taxon>
        <taxon>Ostreoidea</taxon>
        <taxon>Ostreidae</taxon>
        <taxon>Magallana</taxon>
    </lineage>
</organism>
<dbReference type="Proteomes" id="UP000005408">
    <property type="component" value="Unassembled WGS sequence"/>
</dbReference>
<feature type="compositionally biased region" description="Basic and acidic residues" evidence="1">
    <location>
        <begin position="306"/>
        <end position="345"/>
    </location>
</feature>
<keyword evidence="3" id="KW-1185">Reference proteome</keyword>
<dbReference type="EnsemblMetazoa" id="G24481.2">
    <property type="protein sequence ID" value="G24481.2:cds"/>
    <property type="gene ID" value="G24481"/>
</dbReference>
<evidence type="ECO:0000313" key="2">
    <source>
        <dbReference type="EnsemblMetazoa" id="G24481.4:cds"/>
    </source>
</evidence>
<feature type="region of interest" description="Disordered" evidence="1">
    <location>
        <begin position="182"/>
        <end position="231"/>
    </location>
</feature>
<dbReference type="EnsemblMetazoa" id="G24481.3">
    <property type="protein sequence ID" value="G24481.3:cds"/>
    <property type="gene ID" value="G24481"/>
</dbReference>
<feature type="region of interest" description="Disordered" evidence="1">
    <location>
        <begin position="429"/>
        <end position="457"/>
    </location>
</feature>
<reference evidence="2" key="1">
    <citation type="submission" date="2022-08" db="UniProtKB">
        <authorList>
            <consortium name="EnsemblMetazoa"/>
        </authorList>
    </citation>
    <scope>IDENTIFICATION</scope>
    <source>
        <strain evidence="2">05x7-T-G4-1.051#20</strain>
    </source>
</reference>
<feature type="region of interest" description="Disordered" evidence="1">
    <location>
        <begin position="492"/>
        <end position="513"/>
    </location>
</feature>
<accession>A0A8W8KQ42</accession>
<evidence type="ECO:0000256" key="1">
    <source>
        <dbReference type="SAM" id="MobiDB-lite"/>
    </source>
</evidence>
<dbReference type="EnsemblMetazoa" id="G24481.4">
    <property type="protein sequence ID" value="G24481.4:cds"/>
    <property type="gene ID" value="G24481"/>
</dbReference>
<feature type="compositionally biased region" description="Basic and acidic residues" evidence="1">
    <location>
        <begin position="443"/>
        <end position="455"/>
    </location>
</feature>
<evidence type="ECO:0000313" key="3">
    <source>
        <dbReference type="Proteomes" id="UP000005408"/>
    </source>
</evidence>
<proteinExistence type="predicted"/>
<feature type="region of interest" description="Disordered" evidence="1">
    <location>
        <begin position="245"/>
        <end position="345"/>
    </location>
</feature>
<protein>
    <submittedName>
        <fullName evidence="2">Uncharacterized protein</fullName>
    </submittedName>
</protein>
<feature type="compositionally biased region" description="Polar residues" evidence="1">
    <location>
        <begin position="183"/>
        <end position="200"/>
    </location>
</feature>
<dbReference type="AlphaFoldDB" id="A0A8W8KQ42"/>